<evidence type="ECO:0000256" key="2">
    <source>
        <dbReference type="ARBA" id="ARBA00023015"/>
    </source>
</evidence>
<dbReference type="SMART" id="SM00774">
    <property type="entry name" value="WRKY"/>
    <property type="match status" value="1"/>
</dbReference>
<comment type="subcellular location">
    <subcellularLocation>
        <location evidence="1">Nucleus</location>
    </subcellularLocation>
</comment>
<feature type="compositionally biased region" description="Polar residues" evidence="6">
    <location>
        <begin position="1"/>
        <end position="10"/>
    </location>
</feature>
<dbReference type="RefSeq" id="XP_022632025.1">
    <property type="nucleotide sequence ID" value="XM_022776304.1"/>
</dbReference>
<organism evidence="8 9">
    <name type="scientific">Vigna radiata var. radiata</name>
    <name type="common">Mung bean</name>
    <name type="synonym">Phaseolus aureus</name>
    <dbReference type="NCBI Taxonomy" id="3916"/>
    <lineage>
        <taxon>Eukaryota</taxon>
        <taxon>Viridiplantae</taxon>
        <taxon>Streptophyta</taxon>
        <taxon>Embryophyta</taxon>
        <taxon>Tracheophyta</taxon>
        <taxon>Spermatophyta</taxon>
        <taxon>Magnoliopsida</taxon>
        <taxon>eudicotyledons</taxon>
        <taxon>Gunneridae</taxon>
        <taxon>Pentapetalae</taxon>
        <taxon>rosids</taxon>
        <taxon>fabids</taxon>
        <taxon>Fabales</taxon>
        <taxon>Fabaceae</taxon>
        <taxon>Papilionoideae</taxon>
        <taxon>50 kb inversion clade</taxon>
        <taxon>NPAAA clade</taxon>
        <taxon>indigoferoid/millettioid clade</taxon>
        <taxon>Phaseoleae</taxon>
        <taxon>Vigna</taxon>
    </lineage>
</organism>
<evidence type="ECO:0000313" key="8">
    <source>
        <dbReference type="Proteomes" id="UP000087766"/>
    </source>
</evidence>
<protein>
    <submittedName>
        <fullName evidence="9">Probable WRKY transcription factor 61</fullName>
    </submittedName>
</protein>
<feature type="region of interest" description="Disordered" evidence="6">
    <location>
        <begin position="1"/>
        <end position="65"/>
    </location>
</feature>
<dbReference type="AlphaFoldDB" id="A0A3Q0EK31"/>
<sequence length="549" mass="59825">MQFPSQTSSHQLKEDNTTQSSPPDEQHPRQQEILMQEPALATPERSTVEAGPKEGDELENAKAEMGEVIEENQRLKMRLNRILNDYRTLQMQFQSIVEEEKAKNDGEDEEAMEESELVSLSLGRIGIPRSNEKGKVPKTLKEEEDKEGLSLGLEWKLETSKSGSPSNSVEEVVKEEGGGESKGQKTNRDEIGEQNPAKKARVCVRARCDTPTLNDGCQWRKYGQKISKGNPCPRAYYRCTVAPSCPVRKQVQRCAQDMSILITTYEGIHNHPLPLSATAMASTTSAAASMLLSGSRTSPNITTTAADLHGINFSLSDSSQPNQYYLSHPSLSSSPSHPTITLDLTSNPSSSSPPFVKFTSNSNYNPHRYPPSTSLSFTSSQSNTTSWTNGFFTYNNQPYNNNRNTNANVNVLGNINLGKQQPMENIYSSFMQRNNNSIPPLPDTIAAATKVITADPNFQSALAAALSSVIGSGSIQGNQGTVENLIQKIKWGELLPPSSSKVNGCASSFLNKSPANSQAGSLMFLQPPLPLSSPKSASGSPGDHRDKKN</sequence>
<reference evidence="9" key="1">
    <citation type="submission" date="2025-08" db="UniProtKB">
        <authorList>
            <consortium name="RefSeq"/>
        </authorList>
    </citation>
    <scope>IDENTIFICATION</scope>
    <source>
        <tissue evidence="9">Leaf</tissue>
    </source>
</reference>
<evidence type="ECO:0000256" key="5">
    <source>
        <dbReference type="ARBA" id="ARBA00023242"/>
    </source>
</evidence>
<dbReference type="GO" id="GO:0003700">
    <property type="term" value="F:DNA-binding transcription factor activity"/>
    <property type="evidence" value="ECO:0007669"/>
    <property type="project" value="InterPro"/>
</dbReference>
<dbReference type="Pfam" id="PF03106">
    <property type="entry name" value="WRKY"/>
    <property type="match status" value="1"/>
</dbReference>
<keyword evidence="4" id="KW-0804">Transcription</keyword>
<dbReference type="GeneID" id="106778747"/>
<feature type="compositionally biased region" description="Basic and acidic residues" evidence="6">
    <location>
        <begin position="130"/>
        <end position="143"/>
    </location>
</feature>
<keyword evidence="5" id="KW-0539">Nucleus</keyword>
<feature type="compositionally biased region" description="Low complexity" evidence="6">
    <location>
        <begin position="521"/>
        <end position="541"/>
    </location>
</feature>
<evidence type="ECO:0000256" key="4">
    <source>
        <dbReference type="ARBA" id="ARBA00023163"/>
    </source>
</evidence>
<dbReference type="KEGG" id="vra:106778747"/>
<feature type="compositionally biased region" description="Basic and acidic residues" evidence="6">
    <location>
        <begin position="51"/>
        <end position="65"/>
    </location>
</feature>
<keyword evidence="8" id="KW-1185">Reference proteome</keyword>
<dbReference type="Gene3D" id="2.20.25.80">
    <property type="entry name" value="WRKY domain"/>
    <property type="match status" value="1"/>
</dbReference>
<dbReference type="InterPro" id="IPR044810">
    <property type="entry name" value="WRKY_plant"/>
</dbReference>
<dbReference type="OrthoDB" id="1912868at2759"/>
<name>A0A3Q0EK31_VIGRR</name>
<keyword evidence="2" id="KW-0805">Transcription regulation</keyword>
<accession>A0A3Q0EK31</accession>
<dbReference type="InterPro" id="IPR036576">
    <property type="entry name" value="WRKY_dom_sf"/>
</dbReference>
<dbReference type="GO" id="GO:0005634">
    <property type="term" value="C:nucleus"/>
    <property type="evidence" value="ECO:0007669"/>
    <property type="project" value="UniProtKB-SubCell"/>
</dbReference>
<feature type="domain" description="WRKY" evidence="7">
    <location>
        <begin position="208"/>
        <end position="274"/>
    </location>
</feature>
<dbReference type="PROSITE" id="PS50811">
    <property type="entry name" value="WRKY"/>
    <property type="match status" value="1"/>
</dbReference>
<keyword evidence="3" id="KW-0238">DNA-binding</keyword>
<gene>
    <name evidence="9" type="primary">LOC106778747</name>
</gene>
<dbReference type="SUPFAM" id="SSF118290">
    <property type="entry name" value="WRKY DNA-binding domain"/>
    <property type="match status" value="1"/>
</dbReference>
<proteinExistence type="predicted"/>
<dbReference type="PANTHER" id="PTHR31429">
    <property type="entry name" value="WRKY TRANSCRIPTION FACTOR 36-RELATED"/>
    <property type="match status" value="1"/>
</dbReference>
<dbReference type="PANTHER" id="PTHR31429:SF86">
    <property type="entry name" value="WRKY TRANSCRIPTION FACTOR 61-RELATED"/>
    <property type="match status" value="1"/>
</dbReference>
<feature type="compositionally biased region" description="Basic and acidic residues" evidence="6">
    <location>
        <begin position="171"/>
        <end position="191"/>
    </location>
</feature>
<feature type="region of interest" description="Disordered" evidence="6">
    <location>
        <begin position="520"/>
        <end position="549"/>
    </location>
</feature>
<evidence type="ECO:0000256" key="3">
    <source>
        <dbReference type="ARBA" id="ARBA00023125"/>
    </source>
</evidence>
<dbReference type="GO" id="GO:0043565">
    <property type="term" value="F:sequence-specific DNA binding"/>
    <property type="evidence" value="ECO:0007669"/>
    <property type="project" value="InterPro"/>
</dbReference>
<dbReference type="Proteomes" id="UP000087766">
    <property type="component" value="Unplaced"/>
</dbReference>
<evidence type="ECO:0000256" key="1">
    <source>
        <dbReference type="ARBA" id="ARBA00004123"/>
    </source>
</evidence>
<dbReference type="InterPro" id="IPR003657">
    <property type="entry name" value="WRKY_dom"/>
</dbReference>
<feature type="region of interest" description="Disordered" evidence="6">
    <location>
        <begin position="128"/>
        <end position="196"/>
    </location>
</feature>
<evidence type="ECO:0000256" key="6">
    <source>
        <dbReference type="SAM" id="MobiDB-lite"/>
    </source>
</evidence>
<evidence type="ECO:0000313" key="9">
    <source>
        <dbReference type="RefSeq" id="XP_022632025.1"/>
    </source>
</evidence>
<evidence type="ECO:0000259" key="7">
    <source>
        <dbReference type="PROSITE" id="PS50811"/>
    </source>
</evidence>
<dbReference type="FunFam" id="2.20.25.80:FF:000002">
    <property type="entry name" value="probable WRKY transcription factor 31"/>
    <property type="match status" value="1"/>
</dbReference>